<keyword evidence="2" id="KW-0812">Transmembrane</keyword>
<feature type="compositionally biased region" description="Pro residues" evidence="1">
    <location>
        <begin position="41"/>
        <end position="50"/>
    </location>
</feature>
<evidence type="ECO:0000256" key="2">
    <source>
        <dbReference type="SAM" id="Phobius"/>
    </source>
</evidence>
<name>A0AAN6PHZ8_9PEZI</name>
<dbReference type="AlphaFoldDB" id="A0AAN6PHZ8"/>
<gene>
    <name evidence="3" type="ORF">C8A01DRAFT_34752</name>
</gene>
<keyword evidence="2" id="KW-1133">Transmembrane helix</keyword>
<reference evidence="4" key="1">
    <citation type="journal article" date="2023" name="Mol. Phylogenet. Evol.">
        <title>Genome-scale phylogeny and comparative genomics of the fungal order Sordariales.</title>
        <authorList>
            <person name="Hensen N."/>
            <person name="Bonometti L."/>
            <person name="Westerberg I."/>
            <person name="Brannstrom I.O."/>
            <person name="Guillou S."/>
            <person name="Cros-Aarteil S."/>
            <person name="Calhoun S."/>
            <person name="Haridas S."/>
            <person name="Kuo A."/>
            <person name="Mondo S."/>
            <person name="Pangilinan J."/>
            <person name="Riley R."/>
            <person name="LaButti K."/>
            <person name="Andreopoulos B."/>
            <person name="Lipzen A."/>
            <person name="Chen C."/>
            <person name="Yan M."/>
            <person name="Daum C."/>
            <person name="Ng V."/>
            <person name="Clum A."/>
            <person name="Steindorff A."/>
            <person name="Ohm R.A."/>
            <person name="Martin F."/>
            <person name="Silar P."/>
            <person name="Natvig D.O."/>
            <person name="Lalanne C."/>
            <person name="Gautier V."/>
            <person name="Ament-Velasquez S.L."/>
            <person name="Kruys A."/>
            <person name="Hutchinson M.I."/>
            <person name="Powell A.J."/>
            <person name="Barry K."/>
            <person name="Miller A.N."/>
            <person name="Grigoriev I.V."/>
            <person name="Debuchy R."/>
            <person name="Gladieux P."/>
            <person name="Hiltunen Thoren M."/>
            <person name="Johannesson H."/>
        </authorList>
    </citation>
    <scope>NUCLEOTIDE SEQUENCE [LARGE SCALE GENOMIC DNA]</scope>
    <source>
        <strain evidence="4">CBS 284.82</strain>
    </source>
</reference>
<keyword evidence="2" id="KW-0472">Membrane</keyword>
<proteinExistence type="predicted"/>
<evidence type="ECO:0000313" key="4">
    <source>
        <dbReference type="Proteomes" id="UP001303115"/>
    </source>
</evidence>
<protein>
    <submittedName>
        <fullName evidence="3">Uncharacterized protein</fullName>
    </submittedName>
</protein>
<keyword evidence="4" id="KW-1185">Reference proteome</keyword>
<dbReference type="EMBL" id="MU854361">
    <property type="protein sequence ID" value="KAK4041231.1"/>
    <property type="molecule type" value="Genomic_DNA"/>
</dbReference>
<accession>A0AAN6PHZ8</accession>
<feature type="transmembrane region" description="Helical" evidence="2">
    <location>
        <begin position="87"/>
        <end position="109"/>
    </location>
</feature>
<evidence type="ECO:0000256" key="1">
    <source>
        <dbReference type="SAM" id="MobiDB-lite"/>
    </source>
</evidence>
<feature type="transmembrane region" description="Helical" evidence="2">
    <location>
        <begin position="124"/>
        <end position="145"/>
    </location>
</feature>
<organism evidence="3 4">
    <name type="scientific">Parachaetomium inaequale</name>
    <dbReference type="NCBI Taxonomy" id="2588326"/>
    <lineage>
        <taxon>Eukaryota</taxon>
        <taxon>Fungi</taxon>
        <taxon>Dikarya</taxon>
        <taxon>Ascomycota</taxon>
        <taxon>Pezizomycotina</taxon>
        <taxon>Sordariomycetes</taxon>
        <taxon>Sordariomycetidae</taxon>
        <taxon>Sordariales</taxon>
        <taxon>Chaetomiaceae</taxon>
        <taxon>Parachaetomium</taxon>
    </lineage>
</organism>
<comment type="caution">
    <text evidence="3">The sequence shown here is derived from an EMBL/GenBank/DDBJ whole genome shotgun (WGS) entry which is preliminary data.</text>
</comment>
<evidence type="ECO:0000313" key="3">
    <source>
        <dbReference type="EMBL" id="KAK4041231.1"/>
    </source>
</evidence>
<sequence length="171" mass="17785">MADHETSSTYIGAPGGPLALPPVAASNALGTSVLSCSPQSSAPPPYPTTPVPAKTRGTAPLPPSPGFFTRIKPGLSAANGRTRARQLVVFLVYLFSIVLLTIPLGLGLYPKVDRNVSAIAVLEVYLYVFMGLGVALALAVANCVARMTSPSRRSLGQREVELVDRTGLGVV</sequence>
<feature type="region of interest" description="Disordered" evidence="1">
    <location>
        <begin position="36"/>
        <end position="59"/>
    </location>
</feature>
<dbReference type="Proteomes" id="UP001303115">
    <property type="component" value="Unassembled WGS sequence"/>
</dbReference>